<protein>
    <submittedName>
        <fullName evidence="1">Uncharacterized protein</fullName>
    </submittedName>
</protein>
<dbReference type="EMBL" id="CP036318">
    <property type="protein sequence ID" value="QDV55898.1"/>
    <property type="molecule type" value="Genomic_DNA"/>
</dbReference>
<reference evidence="1 2" key="1">
    <citation type="submission" date="2019-02" db="EMBL/GenBank/DDBJ databases">
        <title>Deep-cultivation of Planctomycetes and their phenomic and genomic characterization uncovers novel biology.</title>
        <authorList>
            <person name="Wiegand S."/>
            <person name="Jogler M."/>
            <person name="Boedeker C."/>
            <person name="Pinto D."/>
            <person name="Vollmers J."/>
            <person name="Rivas-Marin E."/>
            <person name="Kohn T."/>
            <person name="Peeters S.H."/>
            <person name="Heuer A."/>
            <person name="Rast P."/>
            <person name="Oberbeckmann S."/>
            <person name="Bunk B."/>
            <person name="Jeske O."/>
            <person name="Meyerdierks A."/>
            <person name="Storesund J.E."/>
            <person name="Kallscheuer N."/>
            <person name="Luecker S."/>
            <person name="Lage O.M."/>
            <person name="Pohl T."/>
            <person name="Merkel B.J."/>
            <person name="Hornburger P."/>
            <person name="Mueller R.-W."/>
            <person name="Bruemmer F."/>
            <person name="Labrenz M."/>
            <person name="Spormann A.M."/>
            <person name="Op den Camp H."/>
            <person name="Overmann J."/>
            <person name="Amann R."/>
            <person name="Jetten M.S.M."/>
            <person name="Mascher T."/>
            <person name="Medema M.H."/>
            <person name="Devos D.P."/>
            <person name="Kaster A.-K."/>
            <person name="Ovreas L."/>
            <person name="Rohde M."/>
            <person name="Galperin M.Y."/>
            <person name="Jogler C."/>
        </authorList>
    </citation>
    <scope>NUCLEOTIDE SEQUENCE [LARGE SCALE GENOMIC DNA]</scope>
    <source>
        <strain evidence="1 2">Mal33</strain>
    </source>
</reference>
<keyword evidence="2" id="KW-1185">Reference proteome</keyword>
<dbReference type="AlphaFoldDB" id="A0A518IS22"/>
<gene>
    <name evidence="1" type="ORF">Mal33_18770</name>
</gene>
<proteinExistence type="predicted"/>
<organism evidence="1 2">
    <name type="scientific">Rosistilla oblonga</name>
    <dbReference type="NCBI Taxonomy" id="2527990"/>
    <lineage>
        <taxon>Bacteria</taxon>
        <taxon>Pseudomonadati</taxon>
        <taxon>Planctomycetota</taxon>
        <taxon>Planctomycetia</taxon>
        <taxon>Pirellulales</taxon>
        <taxon>Pirellulaceae</taxon>
        <taxon>Rosistilla</taxon>
    </lineage>
</organism>
<sequence length="42" mass="4579">MHQGGKDQPSLIRSFLLEGFRIFKAGAGGTCRCVNRSGQLKN</sequence>
<evidence type="ECO:0000313" key="1">
    <source>
        <dbReference type="EMBL" id="QDV55898.1"/>
    </source>
</evidence>
<evidence type="ECO:0000313" key="2">
    <source>
        <dbReference type="Proteomes" id="UP000316770"/>
    </source>
</evidence>
<name>A0A518IS22_9BACT</name>
<accession>A0A518IS22</accession>
<dbReference type="Proteomes" id="UP000316770">
    <property type="component" value="Chromosome"/>
</dbReference>